<gene>
    <name evidence="3" type="ORF">CH376_10665</name>
    <name evidence="2" type="ORF">CH380_19500</name>
</gene>
<organism evidence="2 5">
    <name type="scientific">Leptospira adleri</name>
    <dbReference type="NCBI Taxonomy" id="2023186"/>
    <lineage>
        <taxon>Bacteria</taxon>
        <taxon>Pseudomonadati</taxon>
        <taxon>Spirochaetota</taxon>
        <taxon>Spirochaetia</taxon>
        <taxon>Leptospirales</taxon>
        <taxon>Leptospiraceae</taxon>
        <taxon>Leptospira</taxon>
    </lineage>
</organism>
<dbReference type="RefSeq" id="WP_100787427.1">
    <property type="nucleotide sequence ID" value="NZ_NPDU01000024.1"/>
</dbReference>
<dbReference type="EMBL" id="NPDU01000024">
    <property type="protein sequence ID" value="PJZ61859.1"/>
    <property type="molecule type" value="Genomic_DNA"/>
</dbReference>
<sequence>MPKIRYSNVEDIPLDKLVIHKDNFMRDVPDDEQKAFEKQIAEQGVEIPIYITKEPDKNGNYEILNGARRFRASKKAKFPSIPCKRVLTELSDWVRARVMVAGNDWAKNYSPENRKQVIQIWFKEIEILQDERGGAFGNQYSNVREYKTPLRLRIHELFGWPLRTVDRDLSEIRKEIISTKKKPMKDLPDLLDGEKLYFNNRVSDWWSSELQKKQLLQELKKEEDAVKKRILKISDMQKKYIRDFKKVGGLQTYIRLAIKKDPVLKKIKGLKEFVEEEIKKEKKSK</sequence>
<dbReference type="Proteomes" id="UP000232188">
    <property type="component" value="Unassembled WGS sequence"/>
</dbReference>
<dbReference type="InterPro" id="IPR036086">
    <property type="entry name" value="ParB/Sulfiredoxin_sf"/>
</dbReference>
<protein>
    <recommendedName>
        <fullName evidence="1">ParB-like N-terminal domain-containing protein</fullName>
    </recommendedName>
</protein>
<keyword evidence="4" id="KW-1185">Reference proteome</keyword>
<dbReference type="Pfam" id="PF02195">
    <property type="entry name" value="ParB_N"/>
    <property type="match status" value="1"/>
</dbReference>
<comment type="caution">
    <text evidence="2">The sequence shown here is derived from an EMBL/GenBank/DDBJ whole genome shotgun (WGS) entry which is preliminary data.</text>
</comment>
<name>A0A2M9YJB7_9LEPT</name>
<reference evidence="4 5" key="1">
    <citation type="submission" date="2017-07" db="EMBL/GenBank/DDBJ databases">
        <title>Leptospira spp. isolated from tropical soils.</title>
        <authorList>
            <person name="Thibeaux R."/>
            <person name="Iraola G."/>
            <person name="Ferres I."/>
            <person name="Bierque E."/>
            <person name="Girault D."/>
            <person name="Soupe-Gilbert M.-E."/>
            <person name="Picardeau M."/>
            <person name="Goarant C."/>
        </authorList>
    </citation>
    <scope>NUCLEOTIDE SEQUENCE [LARGE SCALE GENOMIC DNA]</scope>
    <source>
        <strain evidence="2 5">FH2-B-C1</strain>
        <strain evidence="3 4">FH2-B-D1</strain>
    </source>
</reference>
<dbReference type="SUPFAM" id="SSF110849">
    <property type="entry name" value="ParB/Sulfiredoxin"/>
    <property type="match status" value="1"/>
</dbReference>
<feature type="domain" description="ParB-like N-terminal" evidence="1">
    <location>
        <begin position="10"/>
        <end position="104"/>
    </location>
</feature>
<evidence type="ECO:0000259" key="1">
    <source>
        <dbReference type="SMART" id="SM00470"/>
    </source>
</evidence>
<dbReference type="AlphaFoldDB" id="A0A2M9YJB7"/>
<dbReference type="SMART" id="SM00470">
    <property type="entry name" value="ParB"/>
    <property type="match status" value="1"/>
</dbReference>
<dbReference type="Gene3D" id="3.90.1530.10">
    <property type="entry name" value="Conserved hypothetical protein from pyrococcus furiosus pfu- 392566-001, ParB domain"/>
    <property type="match status" value="1"/>
</dbReference>
<dbReference type="InterPro" id="IPR003115">
    <property type="entry name" value="ParB_N"/>
</dbReference>
<evidence type="ECO:0000313" key="4">
    <source>
        <dbReference type="Proteomes" id="UP000232149"/>
    </source>
</evidence>
<evidence type="ECO:0000313" key="5">
    <source>
        <dbReference type="Proteomes" id="UP000232188"/>
    </source>
</evidence>
<dbReference type="EMBL" id="NPDV01000022">
    <property type="protein sequence ID" value="PJZ51632.1"/>
    <property type="molecule type" value="Genomic_DNA"/>
</dbReference>
<proteinExistence type="predicted"/>
<evidence type="ECO:0000313" key="3">
    <source>
        <dbReference type="EMBL" id="PJZ61859.1"/>
    </source>
</evidence>
<accession>A0A2M9YJB7</accession>
<evidence type="ECO:0000313" key="2">
    <source>
        <dbReference type="EMBL" id="PJZ51632.1"/>
    </source>
</evidence>
<dbReference type="Proteomes" id="UP000232149">
    <property type="component" value="Unassembled WGS sequence"/>
</dbReference>